<dbReference type="InterPro" id="IPR019734">
    <property type="entry name" value="TPR_rpt"/>
</dbReference>
<protein>
    <submittedName>
        <fullName evidence="2">Tetratricopeptide repeat protein</fullName>
    </submittedName>
</protein>
<dbReference type="Proteomes" id="UP001597062">
    <property type="component" value="Unassembled WGS sequence"/>
</dbReference>
<comment type="caution">
    <text evidence="2">The sequence shown here is derived from an EMBL/GenBank/DDBJ whole genome shotgun (WGS) entry which is preliminary data.</text>
</comment>
<evidence type="ECO:0000256" key="1">
    <source>
        <dbReference type="PROSITE-ProRule" id="PRU00339"/>
    </source>
</evidence>
<dbReference type="SUPFAM" id="SSF81901">
    <property type="entry name" value="HCP-like"/>
    <property type="match status" value="1"/>
</dbReference>
<dbReference type="PROSITE" id="PS50005">
    <property type="entry name" value="TPR"/>
    <property type="match status" value="1"/>
</dbReference>
<accession>A0ABW3JS43</accession>
<evidence type="ECO:0000313" key="2">
    <source>
        <dbReference type="EMBL" id="MFD0992675.1"/>
    </source>
</evidence>
<dbReference type="PROSITE" id="PS50293">
    <property type="entry name" value="TPR_REGION"/>
    <property type="match status" value="1"/>
</dbReference>
<dbReference type="SMART" id="SM00028">
    <property type="entry name" value="TPR"/>
    <property type="match status" value="4"/>
</dbReference>
<gene>
    <name evidence="2" type="ORF">ACFQ1U_05620</name>
</gene>
<proteinExistence type="predicted"/>
<dbReference type="Pfam" id="PF00515">
    <property type="entry name" value="TPR_1"/>
    <property type="match status" value="1"/>
</dbReference>
<dbReference type="EMBL" id="JBHTJR010000030">
    <property type="protein sequence ID" value="MFD0992675.1"/>
    <property type="molecule type" value="Genomic_DNA"/>
</dbReference>
<sequence>MKKLSQIIAYAGVIGVTLSCSTQKNTVVSRNFHALTTKFNVLFNGEQAFEKGLNDINNNYQDNFYKRLSIEPISFDDRKVAAPKFNNPGSNFNKNQDKKPETPFDRAEEKAVKAIQKHSMNINGYEKNSQIDDAYLLLGKSRYYTQRFIPALEAFNYIIANYPNASLIAETKIWRAKTNVRIENEGLAIESLKFLLENEENEAVLSDRIKEQAHTAMAMAYEKTDTIQKVIEHLTKGSQTFVNKEQSARNMFILGQIYSELDRKDSARMVFQKLASHKKAPNNYKVHASIELAKNAKKDSTDVLLISKFRKLIKNIDNRAYYDQLFYQLGNLYRDRGNTEKAIQYYEKSLETSKNNYQKTYSYEGLGNLYFNKQNYVLAGTYYDSVLNITSEEFENEKRIRRIKRKNKGLTSLRAYESLIKENDSILNLVSMSKEEQTSYFEEYIEKIKKEDEERRQQLLNSQNFGSQFGGGLSFNTNKNKGKWYFYNTQSKAFGEAEFERIWGNRALEDNWRNSDKASAKETEESIVNTEENQSRYKVETYLATIPTNAKEIEKLKEDRADALYKLGLIYKEQFTNYPEALKNLDRLLTLNKNKQLDLPIHYHLYQVYKNNDNEEKAEENKNYIITNYPNSQFAKIIKNPNDKLNENEEISEVQKKYKEFYYLYKAKKYEETVNQINNYNSSIVNSDLIAKFALLKALAIGKYKSKEEYKKSLEFVAFKFANREEGEKAEEIIKLLK</sequence>
<keyword evidence="3" id="KW-1185">Reference proteome</keyword>
<dbReference type="Pfam" id="PF13174">
    <property type="entry name" value="TPR_6"/>
    <property type="match status" value="2"/>
</dbReference>
<feature type="repeat" description="TPR" evidence="1">
    <location>
        <begin position="323"/>
        <end position="356"/>
    </location>
</feature>
<dbReference type="InterPro" id="IPR011990">
    <property type="entry name" value="TPR-like_helical_dom_sf"/>
</dbReference>
<dbReference type="PROSITE" id="PS51257">
    <property type="entry name" value="PROKAR_LIPOPROTEIN"/>
    <property type="match status" value="1"/>
</dbReference>
<reference evidence="3" key="1">
    <citation type="journal article" date="2019" name="Int. J. Syst. Evol. Microbiol.">
        <title>The Global Catalogue of Microorganisms (GCM) 10K type strain sequencing project: providing services to taxonomists for standard genome sequencing and annotation.</title>
        <authorList>
            <consortium name="The Broad Institute Genomics Platform"/>
            <consortium name="The Broad Institute Genome Sequencing Center for Infectious Disease"/>
            <person name="Wu L."/>
            <person name="Ma J."/>
        </authorList>
    </citation>
    <scope>NUCLEOTIDE SEQUENCE [LARGE SCALE GENOMIC DNA]</scope>
    <source>
        <strain evidence="3">CCUG 60527</strain>
    </source>
</reference>
<dbReference type="Pfam" id="PF13181">
    <property type="entry name" value="TPR_8"/>
    <property type="match status" value="1"/>
</dbReference>
<name>A0ABW3JS43_9FLAO</name>
<dbReference type="RefSeq" id="WP_386106200.1">
    <property type="nucleotide sequence ID" value="NZ_JBHTJR010000030.1"/>
</dbReference>
<keyword evidence="1" id="KW-0802">TPR repeat</keyword>
<evidence type="ECO:0000313" key="3">
    <source>
        <dbReference type="Proteomes" id="UP001597062"/>
    </source>
</evidence>
<dbReference type="Gene3D" id="1.25.40.10">
    <property type="entry name" value="Tetratricopeptide repeat domain"/>
    <property type="match status" value="4"/>
</dbReference>
<organism evidence="2 3">
    <name type="scientific">Tenacibaculum geojense</name>
    <dbReference type="NCBI Taxonomy" id="915352"/>
    <lineage>
        <taxon>Bacteria</taxon>
        <taxon>Pseudomonadati</taxon>
        <taxon>Bacteroidota</taxon>
        <taxon>Flavobacteriia</taxon>
        <taxon>Flavobacteriales</taxon>
        <taxon>Flavobacteriaceae</taxon>
        <taxon>Tenacibaculum</taxon>
    </lineage>
</organism>
<dbReference type="SUPFAM" id="SSF48452">
    <property type="entry name" value="TPR-like"/>
    <property type="match status" value="1"/>
</dbReference>